<proteinExistence type="predicted"/>
<evidence type="ECO:0000313" key="1">
    <source>
        <dbReference type="EMBL" id="KAF9803892.1"/>
    </source>
</evidence>
<protein>
    <submittedName>
        <fullName evidence="1">Uncharacterized protein</fullName>
    </submittedName>
</protein>
<dbReference type="Proteomes" id="UP000639403">
    <property type="component" value="Unassembled WGS sequence"/>
</dbReference>
<reference evidence="1" key="2">
    <citation type="journal article" name="Front. Microbiol.">
        <title>Degradative Capacity of Two Strains of Rhodonia placenta: From Phenotype to Genotype.</title>
        <authorList>
            <person name="Kolle M."/>
            <person name="Horta M.A.C."/>
            <person name="Nowrousian M."/>
            <person name="Ohm R.A."/>
            <person name="Benz J.P."/>
            <person name="Pilgard A."/>
        </authorList>
    </citation>
    <scope>NUCLEOTIDE SEQUENCE</scope>
    <source>
        <strain evidence="1">FPRL280</strain>
    </source>
</reference>
<name>A0A8H7NUA4_9APHY</name>
<dbReference type="AlphaFoldDB" id="A0A8H7NUA4"/>
<comment type="caution">
    <text evidence="1">The sequence shown here is derived from an EMBL/GenBank/DDBJ whole genome shotgun (WGS) entry which is preliminary data.</text>
</comment>
<evidence type="ECO:0000313" key="2">
    <source>
        <dbReference type="Proteomes" id="UP000639403"/>
    </source>
</evidence>
<organism evidence="1 2">
    <name type="scientific">Rhodonia placenta</name>
    <dbReference type="NCBI Taxonomy" id="104341"/>
    <lineage>
        <taxon>Eukaryota</taxon>
        <taxon>Fungi</taxon>
        <taxon>Dikarya</taxon>
        <taxon>Basidiomycota</taxon>
        <taxon>Agaricomycotina</taxon>
        <taxon>Agaricomycetes</taxon>
        <taxon>Polyporales</taxon>
        <taxon>Adustoporiaceae</taxon>
        <taxon>Rhodonia</taxon>
    </lineage>
</organism>
<accession>A0A8H7NUA4</accession>
<sequence length="18" mass="2115">MWEGTRATNGSMKRRMMA</sequence>
<dbReference type="EMBL" id="JADOXO010000472">
    <property type="protein sequence ID" value="KAF9803892.1"/>
    <property type="molecule type" value="Genomic_DNA"/>
</dbReference>
<reference evidence="1" key="1">
    <citation type="submission" date="2020-11" db="EMBL/GenBank/DDBJ databases">
        <authorList>
            <person name="Koelle M."/>
            <person name="Horta M.A.C."/>
            <person name="Nowrousian M."/>
            <person name="Ohm R.A."/>
            <person name="Benz P."/>
            <person name="Pilgard A."/>
        </authorList>
    </citation>
    <scope>NUCLEOTIDE SEQUENCE</scope>
    <source>
        <strain evidence="1">FPRL280</strain>
    </source>
</reference>
<gene>
    <name evidence="1" type="ORF">IEO21_09532</name>
</gene>